<evidence type="ECO:0000256" key="7">
    <source>
        <dbReference type="SAM" id="Phobius"/>
    </source>
</evidence>
<feature type="domain" description="Peptidase S54 rhomboid" evidence="8">
    <location>
        <begin position="48"/>
        <end position="186"/>
    </location>
</feature>
<evidence type="ECO:0000256" key="5">
    <source>
        <dbReference type="ARBA" id="ARBA00022989"/>
    </source>
</evidence>
<comment type="caution">
    <text evidence="9">The sequence shown here is derived from an EMBL/GenBank/DDBJ whole genome shotgun (WGS) entry which is preliminary data.</text>
</comment>
<dbReference type="Gene3D" id="1.20.1540.10">
    <property type="entry name" value="Rhomboid-like"/>
    <property type="match status" value="1"/>
</dbReference>
<evidence type="ECO:0000313" key="9">
    <source>
        <dbReference type="EMBL" id="GAA1864046.1"/>
    </source>
</evidence>
<organism evidence="9 10">
    <name type="scientific">Myceligenerans crystallogenes</name>
    <dbReference type="NCBI Taxonomy" id="316335"/>
    <lineage>
        <taxon>Bacteria</taxon>
        <taxon>Bacillati</taxon>
        <taxon>Actinomycetota</taxon>
        <taxon>Actinomycetes</taxon>
        <taxon>Micrococcales</taxon>
        <taxon>Promicromonosporaceae</taxon>
        <taxon>Myceligenerans</taxon>
    </lineage>
</organism>
<keyword evidence="4" id="KW-0378">Hydrolase</keyword>
<evidence type="ECO:0000256" key="1">
    <source>
        <dbReference type="ARBA" id="ARBA00004141"/>
    </source>
</evidence>
<dbReference type="RefSeq" id="WP_344102746.1">
    <property type="nucleotide sequence ID" value="NZ_BAAANL010000004.1"/>
</dbReference>
<comment type="similarity">
    <text evidence="2">Belongs to the peptidase S54 family.</text>
</comment>
<evidence type="ECO:0000259" key="8">
    <source>
        <dbReference type="Pfam" id="PF01694"/>
    </source>
</evidence>
<reference evidence="10" key="1">
    <citation type="journal article" date="2019" name="Int. J. Syst. Evol. Microbiol.">
        <title>The Global Catalogue of Microorganisms (GCM) 10K type strain sequencing project: providing services to taxonomists for standard genome sequencing and annotation.</title>
        <authorList>
            <consortium name="The Broad Institute Genomics Platform"/>
            <consortium name="The Broad Institute Genome Sequencing Center for Infectious Disease"/>
            <person name="Wu L."/>
            <person name="Ma J."/>
        </authorList>
    </citation>
    <scope>NUCLEOTIDE SEQUENCE [LARGE SCALE GENOMIC DNA]</scope>
    <source>
        <strain evidence="10">JCM 14326</strain>
    </source>
</reference>
<dbReference type="PANTHER" id="PTHR43731">
    <property type="entry name" value="RHOMBOID PROTEASE"/>
    <property type="match status" value="1"/>
</dbReference>
<evidence type="ECO:0000256" key="4">
    <source>
        <dbReference type="ARBA" id="ARBA00022801"/>
    </source>
</evidence>
<feature type="transmembrane region" description="Helical" evidence="7">
    <location>
        <begin position="148"/>
        <end position="166"/>
    </location>
</feature>
<comment type="subcellular location">
    <subcellularLocation>
        <location evidence="1">Membrane</location>
        <topology evidence="1">Multi-pass membrane protein</topology>
    </subcellularLocation>
</comment>
<dbReference type="Proteomes" id="UP001501094">
    <property type="component" value="Unassembled WGS sequence"/>
</dbReference>
<keyword evidence="3 7" id="KW-0812">Transmembrane</keyword>
<dbReference type="PANTHER" id="PTHR43731:SF14">
    <property type="entry name" value="PRESENILIN-ASSOCIATED RHOMBOID-LIKE PROTEIN, MITOCHONDRIAL"/>
    <property type="match status" value="1"/>
</dbReference>
<keyword evidence="10" id="KW-1185">Reference proteome</keyword>
<evidence type="ECO:0000256" key="2">
    <source>
        <dbReference type="ARBA" id="ARBA00009045"/>
    </source>
</evidence>
<evidence type="ECO:0000256" key="3">
    <source>
        <dbReference type="ARBA" id="ARBA00022692"/>
    </source>
</evidence>
<keyword evidence="6 7" id="KW-0472">Membrane</keyword>
<feature type="transmembrane region" description="Helical" evidence="7">
    <location>
        <begin position="50"/>
        <end position="69"/>
    </location>
</feature>
<evidence type="ECO:0000313" key="10">
    <source>
        <dbReference type="Proteomes" id="UP001501094"/>
    </source>
</evidence>
<protein>
    <recommendedName>
        <fullName evidence="8">Peptidase S54 rhomboid domain-containing protein</fullName>
    </recommendedName>
</protein>
<dbReference type="Pfam" id="PF01694">
    <property type="entry name" value="Rhomboid"/>
    <property type="match status" value="1"/>
</dbReference>
<accession>A0ABP4ZR88</accession>
<dbReference type="InterPro" id="IPR050925">
    <property type="entry name" value="Rhomboid_protease_S54"/>
</dbReference>
<dbReference type="SUPFAM" id="SSF144091">
    <property type="entry name" value="Rhomboid-like"/>
    <property type="match status" value="1"/>
</dbReference>
<evidence type="ECO:0000256" key="6">
    <source>
        <dbReference type="ARBA" id="ARBA00023136"/>
    </source>
</evidence>
<name>A0ABP4ZR88_9MICO</name>
<proteinExistence type="inferred from homology"/>
<dbReference type="InterPro" id="IPR022764">
    <property type="entry name" value="Peptidase_S54_rhomboid_dom"/>
</dbReference>
<dbReference type="InterPro" id="IPR035952">
    <property type="entry name" value="Rhomboid-like_sf"/>
</dbReference>
<feature type="transmembrane region" description="Helical" evidence="7">
    <location>
        <begin position="90"/>
        <end position="111"/>
    </location>
</feature>
<dbReference type="EMBL" id="BAAANL010000004">
    <property type="protein sequence ID" value="GAA1864046.1"/>
    <property type="molecule type" value="Genomic_DNA"/>
</dbReference>
<keyword evidence="5 7" id="KW-1133">Transmembrane helix</keyword>
<feature type="transmembrane region" description="Helical" evidence="7">
    <location>
        <begin position="12"/>
        <end position="30"/>
    </location>
</feature>
<gene>
    <name evidence="9" type="ORF">GCM10009751_22600</name>
</gene>
<feature type="transmembrane region" description="Helical" evidence="7">
    <location>
        <begin position="172"/>
        <end position="190"/>
    </location>
</feature>
<feature type="transmembrane region" description="Helical" evidence="7">
    <location>
        <begin position="197"/>
        <end position="219"/>
    </location>
</feature>
<sequence>MGGTVTTGRPVITFGIIGVCVVSWLLQLIPGLGWTGLLAFQPYAGAFEPWRFVTAAIVHAAPSPLHLLFNMYALWMMGQFLEPLLGRARFAGLCLAAAVGGSVAVLLLAGSPADPQSGWGTPVVGASGMVFGLFGAAIPVLKRMGRNAMQMWVLIGINAVIGFVVPSVSWQGHLGGLVTGLAVGAAFAFAPRRAQALVGVAAPVGALALLVIAATVRYLGVGLW</sequence>
<feature type="transmembrane region" description="Helical" evidence="7">
    <location>
        <begin position="123"/>
        <end position="141"/>
    </location>
</feature>